<gene>
    <name evidence="1" type="ORF">FWK35_00023823</name>
</gene>
<keyword evidence="2" id="KW-1185">Reference proteome</keyword>
<reference evidence="1 2" key="1">
    <citation type="submission" date="2019-08" db="EMBL/GenBank/DDBJ databases">
        <title>Whole genome of Aphis craccivora.</title>
        <authorList>
            <person name="Voronova N.V."/>
            <person name="Shulinski R.S."/>
            <person name="Bandarenka Y.V."/>
            <person name="Zhorov D.G."/>
            <person name="Warner D."/>
        </authorList>
    </citation>
    <scope>NUCLEOTIDE SEQUENCE [LARGE SCALE GENOMIC DNA]</scope>
    <source>
        <strain evidence="1">180601</strain>
        <tissue evidence="1">Whole Body</tissue>
    </source>
</reference>
<dbReference type="OrthoDB" id="6589276at2759"/>
<organism evidence="1 2">
    <name type="scientific">Aphis craccivora</name>
    <name type="common">Cowpea aphid</name>
    <dbReference type="NCBI Taxonomy" id="307492"/>
    <lineage>
        <taxon>Eukaryota</taxon>
        <taxon>Metazoa</taxon>
        <taxon>Ecdysozoa</taxon>
        <taxon>Arthropoda</taxon>
        <taxon>Hexapoda</taxon>
        <taxon>Insecta</taxon>
        <taxon>Pterygota</taxon>
        <taxon>Neoptera</taxon>
        <taxon>Paraneoptera</taxon>
        <taxon>Hemiptera</taxon>
        <taxon>Sternorrhyncha</taxon>
        <taxon>Aphidomorpha</taxon>
        <taxon>Aphidoidea</taxon>
        <taxon>Aphididae</taxon>
        <taxon>Aphidini</taxon>
        <taxon>Aphis</taxon>
        <taxon>Aphis</taxon>
    </lineage>
</organism>
<dbReference type="EMBL" id="VUJU01007656">
    <property type="protein sequence ID" value="KAF0742395.1"/>
    <property type="molecule type" value="Genomic_DNA"/>
</dbReference>
<proteinExistence type="predicted"/>
<feature type="non-terminal residue" evidence="1">
    <location>
        <position position="667"/>
    </location>
</feature>
<dbReference type="Proteomes" id="UP000478052">
    <property type="component" value="Unassembled WGS sequence"/>
</dbReference>
<dbReference type="AlphaFoldDB" id="A0A6G0XPH8"/>
<evidence type="ECO:0000313" key="1">
    <source>
        <dbReference type="EMBL" id="KAF0742395.1"/>
    </source>
</evidence>
<name>A0A6G0XPH8_APHCR</name>
<comment type="caution">
    <text evidence="1">The sequence shown here is derived from an EMBL/GenBank/DDBJ whole genome shotgun (WGS) entry which is preliminary data.</text>
</comment>
<sequence>MASTSTSNISLREQDKIFLIGSTCNQIIGSKLPSKRQANSCILAKSSHIPIRQEYNNIKKLESLYEEWRTLQKHVTRKTVINKKKQECNFVNELDDLFDIAHMNALDIIKIEIDRQFLLSQREKGRIGNMLGEDKNLQKTEERVITRLEAVTKRKKRAYGEIEQEVMLLLKRYCEIICSTSSDSDSDAGENISNKSLDIGNTSEFLDLHTFQSRGKKNFITPKLAIALDRCKISDRDAVQHSYCRSRLRKDRADQLRKEFNTSEVGPVVVHWDGKLLSDLASKELIDRLPVIISYKNSEKLLSVPNLISGTGQNQAEAVFQALEEWGLIDHVQALCCDITASSDRLKGACILYNLGTTIRTSAFEVNFVVTSGPDIQIFKRFQQFWPKVNINNYNTGLEDIIVSEKLNDIINVMLLFYMDQLRKPHNRDDYRELLELGVIFLGGTPTRGISFKYPCAMHHARWMSKAIYSLKIFIFPPFQDLQFSKSLVDYENIHKNISQSILKKLCRHLWYLAPETASLTFFDTNLTIETKIETVDSIKLNNLTSEINKRIIVSPNEVTQITKKEIYDFIYVESTSFFSRFGTLTSILEQHPSITTTNAIDQNFQQDSEITSMDFLKVHAFFPILDNLIVNMKSRFSTQSLELAQSVESFFELDYEKSSYFINSYK</sequence>
<protein>
    <submittedName>
        <fullName evidence="1">Uncharacterized protein</fullName>
    </submittedName>
</protein>
<accession>A0A6G0XPH8</accession>
<evidence type="ECO:0000313" key="2">
    <source>
        <dbReference type="Proteomes" id="UP000478052"/>
    </source>
</evidence>